<dbReference type="Gene3D" id="3.20.20.140">
    <property type="entry name" value="Metal-dependent hydrolases"/>
    <property type="match status" value="1"/>
</dbReference>
<proteinExistence type="inferred from homology"/>
<evidence type="ECO:0000256" key="2">
    <source>
        <dbReference type="ARBA" id="ARBA00022801"/>
    </source>
</evidence>
<dbReference type="EMBL" id="CP019633">
    <property type="protein sequence ID" value="AQQ10497.1"/>
    <property type="molecule type" value="Genomic_DNA"/>
</dbReference>
<gene>
    <name evidence="3" type="primary">tatD</name>
    <name evidence="3" type="ORF">L21SP3_02333</name>
</gene>
<dbReference type="GO" id="GO:0016788">
    <property type="term" value="F:hydrolase activity, acting on ester bonds"/>
    <property type="evidence" value="ECO:0007669"/>
    <property type="project" value="InterPro"/>
</dbReference>
<evidence type="ECO:0000313" key="3">
    <source>
        <dbReference type="EMBL" id="AQQ10497.1"/>
    </source>
</evidence>
<dbReference type="PANTHER" id="PTHR46124">
    <property type="entry name" value="D-AMINOACYL-TRNA DEACYLASE"/>
    <property type="match status" value="1"/>
</dbReference>
<dbReference type="InterPro" id="IPR032466">
    <property type="entry name" value="Metal_Hydrolase"/>
</dbReference>
<dbReference type="AlphaFoldDB" id="A0A1Q2HSQ0"/>
<dbReference type="EC" id="3.1.21.-" evidence="3"/>
<accession>A0A1Q2HSQ0</accession>
<keyword evidence="2 3" id="KW-0378">Hydrolase</keyword>
<name>A0A1Q2HSQ0_9BACT</name>
<dbReference type="Proteomes" id="UP000188273">
    <property type="component" value="Chromosome"/>
</dbReference>
<evidence type="ECO:0000256" key="1">
    <source>
        <dbReference type="ARBA" id="ARBA00009275"/>
    </source>
</evidence>
<organism evidence="3 4">
    <name type="scientific">Sedimentisphaera cyanobacteriorum</name>
    <dbReference type="NCBI Taxonomy" id="1940790"/>
    <lineage>
        <taxon>Bacteria</taxon>
        <taxon>Pseudomonadati</taxon>
        <taxon>Planctomycetota</taxon>
        <taxon>Phycisphaerae</taxon>
        <taxon>Sedimentisphaerales</taxon>
        <taxon>Sedimentisphaeraceae</taxon>
        <taxon>Sedimentisphaera</taxon>
    </lineage>
</organism>
<dbReference type="InterPro" id="IPR001130">
    <property type="entry name" value="TatD-like"/>
</dbReference>
<evidence type="ECO:0000313" key="4">
    <source>
        <dbReference type="Proteomes" id="UP000188273"/>
    </source>
</evidence>
<keyword evidence="4" id="KW-1185">Reference proteome</keyword>
<dbReference type="STRING" id="1940790.L21SP3_02333"/>
<protein>
    <submittedName>
        <fullName evidence="3">Deoxyribonuclease TatD</fullName>
        <ecNumber evidence="3">3.1.21.-</ecNumber>
    </submittedName>
</protein>
<dbReference type="PROSITE" id="PS01091">
    <property type="entry name" value="TATD_3"/>
    <property type="match status" value="1"/>
</dbReference>
<dbReference type="InterPro" id="IPR018228">
    <property type="entry name" value="DNase_TatD-rel_CS"/>
</dbReference>
<dbReference type="SUPFAM" id="SSF51556">
    <property type="entry name" value="Metallo-dependent hydrolases"/>
    <property type="match status" value="1"/>
</dbReference>
<comment type="similarity">
    <text evidence="1">Belongs to the metallo-dependent hydrolases superfamily. TatD-type hydrolase family.</text>
</comment>
<dbReference type="Pfam" id="PF01026">
    <property type="entry name" value="TatD_DNase"/>
    <property type="match status" value="1"/>
</dbReference>
<reference evidence="4" key="1">
    <citation type="submission" date="2017-02" db="EMBL/GenBank/DDBJ databases">
        <title>Comparative genomics and description of representatives of a novel lineage of planctomycetes thriving in anoxic sediments.</title>
        <authorList>
            <person name="Spring S."/>
            <person name="Bunk B."/>
            <person name="Sproer C."/>
            <person name="Klenk H.-P."/>
        </authorList>
    </citation>
    <scope>NUCLEOTIDE SEQUENCE [LARGE SCALE GENOMIC DNA]</scope>
    <source>
        <strain evidence="4">L21-RPul-D3</strain>
    </source>
</reference>
<sequence length="92" mass="10589">MLQENCKSMHRAIRLVPSEKILLETDSPYLTPPKEYLFKPAAEKNIKNDMGYLRNEPANIPLICKGAARLRGVNAEDLEIQTEKNFQKFIEN</sequence>
<dbReference type="PANTHER" id="PTHR46124:SF2">
    <property type="entry name" value="D-AMINOACYL-TRNA DEACYLASE"/>
    <property type="match status" value="1"/>
</dbReference>
<dbReference type="KEGG" id="pbu:L21SP3_02333"/>